<proteinExistence type="predicted"/>
<sequence>MWVVFRTDGGSQVGSGHVMRCLTLAQSLKARGADVLFICREQPGHLGYLITERGFAVQLLAPVPGLATGNWVDDARETRAALEVGLGRKANWLIVDHYLLDRRWEGELRASADRLMVIDDLCNRPHDCDLLLDQNLVADMHERYADKLPASCRQLIGPTYALLHPDYARLHAHVAPRRGAVRRTLVFFGGADSANLTERALDAFLALGRPDIEVDIVIGASSRHGDAVRQKAEAHAHIRVHAGLPSLATLMSRADLAIGAGGSTHWERLCLGLPCLVVTLADNQRPISEELHRLGLIQLLGHHDEVDQSMITGALDRLIRQGLPQEWSLRCMALVDGRGVSRVVTALTLMPETVMQARLATLEDEKLLLEWANDPTTRSNAFSSAPIPADGHARWLRQKLGDLASVRLYIVETADGVALGQVRFECGDIGWEIDYSIAPEFRGYGLGRRLLNTALMRLRADAPGASVFGQVKVDNVPSRKVFESLGFQASESPDVSDGVACYRQTV</sequence>
<dbReference type="eggNOG" id="COG3980">
    <property type="taxonomic scope" value="Bacteria"/>
</dbReference>
<evidence type="ECO:0000313" key="4">
    <source>
        <dbReference type="EMBL" id="APW44181.1"/>
    </source>
</evidence>
<dbReference type="SUPFAM" id="SSF53756">
    <property type="entry name" value="UDP-Glycosyltransferase/glycogen phosphorylase"/>
    <property type="match status" value="1"/>
</dbReference>
<dbReference type="KEGG" id="rsb:RS694_17705"/>
<feature type="active site" description="Proton acceptor" evidence="1">
    <location>
        <position position="17"/>
    </location>
</feature>
<dbReference type="InterPro" id="IPR016181">
    <property type="entry name" value="Acyl_CoA_acyltransferase"/>
</dbReference>
<dbReference type="InterPro" id="IPR000182">
    <property type="entry name" value="GNAT_dom"/>
</dbReference>
<protein>
    <submittedName>
        <fullName evidence="4">UDP-2,4-diacetamido-2,4, 6-trideoxy-beta-L-altropyranose hydrolase</fullName>
    </submittedName>
</protein>
<dbReference type="SUPFAM" id="SSF55729">
    <property type="entry name" value="Acyl-CoA N-acyltransferases (Nat)"/>
    <property type="match status" value="1"/>
</dbReference>
<dbReference type="Pfam" id="PF13302">
    <property type="entry name" value="Acetyltransf_3"/>
    <property type="match status" value="1"/>
</dbReference>
<dbReference type="STRING" id="1484693.RS694_17705"/>
<evidence type="ECO:0000259" key="3">
    <source>
        <dbReference type="PROSITE" id="PS51186"/>
    </source>
</evidence>
<dbReference type="Gene3D" id="3.40.630.30">
    <property type="match status" value="1"/>
</dbReference>
<organism evidence="4 5">
    <name type="scientific">Rhodoferax saidenbachensis</name>
    <dbReference type="NCBI Taxonomy" id="1484693"/>
    <lineage>
        <taxon>Bacteria</taxon>
        <taxon>Pseudomonadati</taxon>
        <taxon>Pseudomonadota</taxon>
        <taxon>Betaproteobacteria</taxon>
        <taxon>Burkholderiales</taxon>
        <taxon>Comamonadaceae</taxon>
        <taxon>Rhodoferax</taxon>
    </lineage>
</organism>
<dbReference type="CDD" id="cd04301">
    <property type="entry name" value="NAT_SF"/>
    <property type="match status" value="1"/>
</dbReference>
<feature type="domain" description="N-acetyltransferase" evidence="3">
    <location>
        <begin position="355"/>
        <end position="506"/>
    </location>
</feature>
<dbReference type="GO" id="GO:0016757">
    <property type="term" value="F:glycosyltransferase activity"/>
    <property type="evidence" value="ECO:0007669"/>
    <property type="project" value="TreeGrafter"/>
</dbReference>
<dbReference type="Gene3D" id="3.40.50.11190">
    <property type="match status" value="1"/>
</dbReference>
<dbReference type="PANTHER" id="PTHR21015:SF22">
    <property type="entry name" value="GLYCOSYLTRANSFERASE"/>
    <property type="match status" value="1"/>
</dbReference>
<gene>
    <name evidence="4" type="ORF">RS694_17705</name>
</gene>
<dbReference type="NCBIfam" id="TIGR03590">
    <property type="entry name" value="PseG"/>
    <property type="match status" value="1"/>
</dbReference>
<dbReference type="GO" id="GO:0016787">
    <property type="term" value="F:hydrolase activity"/>
    <property type="evidence" value="ECO:0007669"/>
    <property type="project" value="UniProtKB-KW"/>
</dbReference>
<dbReference type="AlphaFoldDB" id="A0A1P8KDS4"/>
<evidence type="ECO:0000256" key="2">
    <source>
        <dbReference type="PIRSR" id="PIRSR620023-2"/>
    </source>
</evidence>
<keyword evidence="4" id="KW-0378">Hydrolase</keyword>
<name>A0A1P8KDS4_9BURK</name>
<keyword evidence="5" id="KW-1185">Reference proteome</keyword>
<reference evidence="4 5" key="1">
    <citation type="submission" date="2017-01" db="EMBL/GenBank/DDBJ databases">
        <authorList>
            <person name="Mah S.A."/>
            <person name="Swanson W.J."/>
            <person name="Moy G.W."/>
            <person name="Vacquier V.D."/>
        </authorList>
    </citation>
    <scope>NUCLEOTIDE SEQUENCE [LARGE SCALE GENOMIC DNA]</scope>
    <source>
        <strain evidence="4 5">DSM 22694</strain>
    </source>
</reference>
<dbReference type="EMBL" id="CP019239">
    <property type="protein sequence ID" value="APW44181.1"/>
    <property type="molecule type" value="Genomic_DNA"/>
</dbReference>
<dbReference type="GO" id="GO:0016747">
    <property type="term" value="F:acyltransferase activity, transferring groups other than amino-acyl groups"/>
    <property type="evidence" value="ECO:0007669"/>
    <property type="project" value="InterPro"/>
</dbReference>
<evidence type="ECO:0000256" key="1">
    <source>
        <dbReference type="PIRSR" id="PIRSR620023-1"/>
    </source>
</evidence>
<dbReference type="InterPro" id="IPR020023">
    <property type="entry name" value="PseG"/>
</dbReference>
<evidence type="ECO:0000313" key="5">
    <source>
        <dbReference type="Proteomes" id="UP000186110"/>
    </source>
</evidence>
<feature type="binding site" evidence="2">
    <location>
        <position position="267"/>
    </location>
    <ligand>
        <name>substrate</name>
    </ligand>
</feature>
<dbReference type="Proteomes" id="UP000186110">
    <property type="component" value="Chromosome"/>
</dbReference>
<dbReference type="Gene3D" id="3.40.50.2000">
    <property type="entry name" value="Glycogen Phosphorylase B"/>
    <property type="match status" value="1"/>
</dbReference>
<dbReference type="PANTHER" id="PTHR21015">
    <property type="entry name" value="UDP-N-ACETYLGLUCOSAMINE--N-ACETYLMURAMYL-(PENTAPEPTIDE) PYROPHOSPHORYL-UNDECAPRENOL N-ACETYLGLUCOSAMINE TRANSFERASE 1"/>
    <property type="match status" value="1"/>
</dbReference>
<accession>A0A1P8KDS4</accession>
<dbReference type="PROSITE" id="PS51186">
    <property type="entry name" value="GNAT"/>
    <property type="match status" value="1"/>
</dbReference>
<dbReference type="eggNOG" id="COG1670">
    <property type="taxonomic scope" value="Bacteria"/>
</dbReference>